<keyword evidence="1" id="KW-0472">Membrane</keyword>
<keyword evidence="1" id="KW-1133">Transmembrane helix</keyword>
<gene>
    <name evidence="2" type="ORF">ACFP1B_22375</name>
</gene>
<organism evidence="2 3">
    <name type="scientific">Streptomyces pulveraceus</name>
    <dbReference type="NCBI Taxonomy" id="68258"/>
    <lineage>
        <taxon>Bacteria</taxon>
        <taxon>Bacillati</taxon>
        <taxon>Actinomycetota</taxon>
        <taxon>Actinomycetes</taxon>
        <taxon>Kitasatosporales</taxon>
        <taxon>Streptomycetaceae</taxon>
        <taxon>Streptomyces</taxon>
    </lineage>
</organism>
<evidence type="ECO:0000256" key="1">
    <source>
        <dbReference type="SAM" id="Phobius"/>
    </source>
</evidence>
<feature type="transmembrane region" description="Helical" evidence="1">
    <location>
        <begin position="44"/>
        <end position="63"/>
    </location>
</feature>
<keyword evidence="3" id="KW-1185">Reference proteome</keyword>
<evidence type="ECO:0000313" key="3">
    <source>
        <dbReference type="Proteomes" id="UP001596200"/>
    </source>
</evidence>
<dbReference type="RefSeq" id="WP_344507232.1">
    <property type="nucleotide sequence ID" value="NZ_BAAATU010000001.1"/>
</dbReference>
<name>A0ABW1GRQ2_9ACTN</name>
<proteinExistence type="predicted"/>
<accession>A0ABW1GRQ2</accession>
<sequence>MAQRPDMLTRIADALNSNALGTLVGIVSLAASGVAWAVDHVNLKLIVVLQTVLILVLVAGRIWSDRTHIRLRRTNSIEAMDEPSYYNTIRSELEDSLVSDYRGIADGYLSVYGTEVPRISVLLINALIETEIQPQRILAVDRTTNPSLLTRRREYLDANRRFIEAGGRIDRLFVVKREHLIDRSFAHDLLTLITHHQRLGVICGLAVREHLRPQETVDSVVFAKAAVLIEEEQGDVTYSQGRSTVLFKGTDTHAGHFAHAWEHGMGAPAALHTYEAAIRPLLDAWDPQQAAAIVDAL</sequence>
<evidence type="ECO:0000313" key="2">
    <source>
        <dbReference type="EMBL" id="MFC5916146.1"/>
    </source>
</evidence>
<feature type="transmembrane region" description="Helical" evidence="1">
    <location>
        <begin position="20"/>
        <end position="38"/>
    </location>
</feature>
<protein>
    <submittedName>
        <fullName evidence="2">Uncharacterized protein</fullName>
    </submittedName>
</protein>
<keyword evidence="1" id="KW-0812">Transmembrane</keyword>
<dbReference type="EMBL" id="JBHSPU010000020">
    <property type="protein sequence ID" value="MFC5916146.1"/>
    <property type="molecule type" value="Genomic_DNA"/>
</dbReference>
<comment type="caution">
    <text evidence="2">The sequence shown here is derived from an EMBL/GenBank/DDBJ whole genome shotgun (WGS) entry which is preliminary data.</text>
</comment>
<dbReference type="Proteomes" id="UP001596200">
    <property type="component" value="Unassembled WGS sequence"/>
</dbReference>
<reference evidence="3" key="1">
    <citation type="journal article" date="2019" name="Int. J. Syst. Evol. Microbiol.">
        <title>The Global Catalogue of Microorganisms (GCM) 10K type strain sequencing project: providing services to taxonomists for standard genome sequencing and annotation.</title>
        <authorList>
            <consortium name="The Broad Institute Genomics Platform"/>
            <consortium name="The Broad Institute Genome Sequencing Center for Infectious Disease"/>
            <person name="Wu L."/>
            <person name="Ma J."/>
        </authorList>
    </citation>
    <scope>NUCLEOTIDE SEQUENCE [LARGE SCALE GENOMIC DNA]</scope>
    <source>
        <strain evidence="3">JCM 4147</strain>
    </source>
</reference>